<dbReference type="EMBL" id="ML769452">
    <property type="protein sequence ID" value="KAE9400843.1"/>
    <property type="molecule type" value="Genomic_DNA"/>
</dbReference>
<keyword evidence="4" id="KW-1185">Reference proteome</keyword>
<evidence type="ECO:0000256" key="2">
    <source>
        <dbReference type="SAM" id="MobiDB-lite"/>
    </source>
</evidence>
<gene>
    <name evidence="3" type="ORF">BT96DRAFT_956686</name>
</gene>
<feature type="region of interest" description="Disordered" evidence="2">
    <location>
        <begin position="451"/>
        <end position="471"/>
    </location>
</feature>
<dbReference type="Proteomes" id="UP000799118">
    <property type="component" value="Unassembled WGS sequence"/>
</dbReference>
<dbReference type="OrthoDB" id="10004862at2759"/>
<dbReference type="Pfam" id="PF14027">
    <property type="entry name" value="Questin_oxidase"/>
    <property type="match status" value="1"/>
</dbReference>
<feature type="region of interest" description="Disordered" evidence="2">
    <location>
        <begin position="333"/>
        <end position="367"/>
    </location>
</feature>
<dbReference type="AlphaFoldDB" id="A0A6A4HS99"/>
<organism evidence="3 4">
    <name type="scientific">Gymnopus androsaceus JB14</name>
    <dbReference type="NCBI Taxonomy" id="1447944"/>
    <lineage>
        <taxon>Eukaryota</taxon>
        <taxon>Fungi</taxon>
        <taxon>Dikarya</taxon>
        <taxon>Basidiomycota</taxon>
        <taxon>Agaricomycotina</taxon>
        <taxon>Agaricomycetes</taxon>
        <taxon>Agaricomycetidae</taxon>
        <taxon>Agaricales</taxon>
        <taxon>Marasmiineae</taxon>
        <taxon>Omphalotaceae</taxon>
        <taxon>Gymnopus</taxon>
    </lineage>
</organism>
<dbReference type="PANTHER" id="PTHR35870">
    <property type="entry name" value="PROTEIN, PUTATIVE (AFU_ORTHOLOGUE AFUA_5G03330)-RELATED"/>
    <property type="match status" value="1"/>
</dbReference>
<evidence type="ECO:0000313" key="4">
    <source>
        <dbReference type="Proteomes" id="UP000799118"/>
    </source>
</evidence>
<reference evidence="3" key="1">
    <citation type="journal article" date="2019" name="Environ. Microbiol.">
        <title>Fungal ecological strategies reflected in gene transcription - a case study of two litter decomposers.</title>
        <authorList>
            <person name="Barbi F."/>
            <person name="Kohler A."/>
            <person name="Barry K."/>
            <person name="Baskaran P."/>
            <person name="Daum C."/>
            <person name="Fauchery L."/>
            <person name="Ihrmark K."/>
            <person name="Kuo A."/>
            <person name="LaButti K."/>
            <person name="Lipzen A."/>
            <person name="Morin E."/>
            <person name="Grigoriev I.V."/>
            <person name="Henrissat B."/>
            <person name="Lindahl B."/>
            <person name="Martin F."/>
        </authorList>
    </citation>
    <scope>NUCLEOTIDE SEQUENCE</scope>
    <source>
        <strain evidence="3">JB14</strain>
    </source>
</reference>
<keyword evidence="1" id="KW-0560">Oxidoreductase</keyword>
<sequence>MSSVPYFIRRNGVLNLPRSSPASKALTETLLQNDAQQNHCYFKQSGLHNHLIHHILAAYDLGTPAGLLQKIFESENSYQRPIENWSDFLENQSAYGAFVTFFESRVSSFGALKTIEEFIFSPAANEQGKLMLARLMSGALHPFILLGYALEFGNDALVSTGISSSNLSKTLLSTYIFHFTGIASACVHTVRSSCLFEPEPKNNSTGLTVLEILSLLQASPILKPEEIIALCSRFHVDETLGDAEMKSKIEELVWGSVLLLFATGREGRKPRLDFFLMHLVTSSIFLQSYINVLENPAHKASIIKAFLPGMLLFSLVRGRPTIKPHLLMEATDKPRPPYLSATDKPRPPYLSGSPYKPGKNTIGSPMNDEDYNPWPALIEASIHSSDSHVPQDDADIVRGYTSGSVIGAFKQAEGAKEAETHEGVAKLDGSIFVRAAGMLMDYMGWTTYGQPERDDWDRSAHGWDDAWNDGD</sequence>
<proteinExistence type="predicted"/>
<accession>A0A6A4HS99</accession>
<evidence type="ECO:0000313" key="3">
    <source>
        <dbReference type="EMBL" id="KAE9400843.1"/>
    </source>
</evidence>
<name>A0A6A4HS99_9AGAR</name>
<evidence type="ECO:0000256" key="1">
    <source>
        <dbReference type="ARBA" id="ARBA00023002"/>
    </source>
</evidence>
<dbReference type="InterPro" id="IPR025337">
    <property type="entry name" value="Questin_oxidase-like"/>
</dbReference>
<dbReference type="GO" id="GO:0016491">
    <property type="term" value="F:oxidoreductase activity"/>
    <property type="evidence" value="ECO:0007669"/>
    <property type="project" value="UniProtKB-KW"/>
</dbReference>
<feature type="compositionally biased region" description="Basic and acidic residues" evidence="2">
    <location>
        <begin position="451"/>
        <end position="464"/>
    </location>
</feature>
<dbReference type="PANTHER" id="PTHR35870:SF1">
    <property type="entry name" value="PROTEIN, PUTATIVE (AFU_ORTHOLOGUE AFUA_5G03330)-RELATED"/>
    <property type="match status" value="1"/>
</dbReference>
<protein>
    <submittedName>
        <fullName evidence="3">Uncharacterized protein</fullName>
    </submittedName>
</protein>